<sequence>MSSLPATSETATRVKRENDSSDNPDSSGWSASLYNKTASFVYSASFIAPVMNLLDAQPGEQILDLGCGSGEVSLEIERIVQMARKNGLRHAFIGDAQELQLPQEYASLAGQFDAVFSNATLHWCKRDPLGVLIGARKTLKPGGRLVAEMGGFMNCIGVRGAIHGALRRRGYDPKVVDPWYFPSIEDYVKLLVTAGFVPTQMSLTPRITPLPTGLMEWLRLFVRSSFLKAFSDEQAEEIMKEVVDHCRVDCQDEGGNWALTYMRLRFSALVKDP</sequence>
<dbReference type="OMA" id="PLDPWYF"/>
<dbReference type="PANTHER" id="PTHR43861:SF1">
    <property type="entry name" value="TRANS-ACONITATE 2-METHYLTRANSFERASE"/>
    <property type="match status" value="1"/>
</dbReference>
<dbReference type="InterPro" id="IPR013216">
    <property type="entry name" value="Methyltransf_11"/>
</dbReference>
<dbReference type="GeneID" id="6012404"/>
<evidence type="ECO:0000259" key="2">
    <source>
        <dbReference type="Pfam" id="PF08241"/>
    </source>
</evidence>
<dbReference type="AlphaFoldDB" id="A8NRW0"/>
<dbReference type="EMBL" id="AACS02000008">
    <property type="protein sequence ID" value="EAU85934.2"/>
    <property type="molecule type" value="Genomic_DNA"/>
</dbReference>
<feature type="domain" description="Methyltransferase type 11" evidence="2">
    <location>
        <begin position="63"/>
        <end position="146"/>
    </location>
</feature>
<protein>
    <submittedName>
        <fullName evidence="3">Cyclopropane-fatty-acyl-phospholipid synthase</fullName>
    </submittedName>
</protein>
<dbReference type="HOGENOM" id="CLU_037990_5_3_1"/>
<reference evidence="3 4" key="1">
    <citation type="journal article" date="2010" name="Proc. Natl. Acad. Sci. U.S.A.">
        <title>Insights into evolution of multicellular fungi from the assembled chromosomes of the mushroom Coprinopsis cinerea (Coprinus cinereus).</title>
        <authorList>
            <person name="Stajich J.E."/>
            <person name="Wilke S.K."/>
            <person name="Ahren D."/>
            <person name="Au C.H."/>
            <person name="Birren B.W."/>
            <person name="Borodovsky M."/>
            <person name="Burns C."/>
            <person name="Canback B."/>
            <person name="Casselton L.A."/>
            <person name="Cheng C.K."/>
            <person name="Deng J."/>
            <person name="Dietrich F.S."/>
            <person name="Fargo D.C."/>
            <person name="Farman M.L."/>
            <person name="Gathman A.C."/>
            <person name="Goldberg J."/>
            <person name="Guigo R."/>
            <person name="Hoegger P.J."/>
            <person name="Hooker J.B."/>
            <person name="Huggins A."/>
            <person name="James T.Y."/>
            <person name="Kamada T."/>
            <person name="Kilaru S."/>
            <person name="Kodira C."/>
            <person name="Kues U."/>
            <person name="Kupfer D."/>
            <person name="Kwan H.S."/>
            <person name="Lomsadze A."/>
            <person name="Li W."/>
            <person name="Lilly W.W."/>
            <person name="Ma L.J."/>
            <person name="Mackey A.J."/>
            <person name="Manning G."/>
            <person name="Martin F."/>
            <person name="Muraguchi H."/>
            <person name="Natvig D.O."/>
            <person name="Palmerini H."/>
            <person name="Ramesh M.A."/>
            <person name="Rehmeyer C.J."/>
            <person name="Roe B.A."/>
            <person name="Shenoy N."/>
            <person name="Stanke M."/>
            <person name="Ter-Hovhannisyan V."/>
            <person name="Tunlid A."/>
            <person name="Velagapudi R."/>
            <person name="Vision T.J."/>
            <person name="Zeng Q."/>
            <person name="Zolan M.E."/>
            <person name="Pukkila P.J."/>
        </authorList>
    </citation>
    <scope>NUCLEOTIDE SEQUENCE [LARGE SCALE GENOMIC DNA]</scope>
    <source>
        <strain evidence="4">Okayama-7 / 130 / ATCC MYA-4618 / FGSC 9003</strain>
    </source>
</reference>
<dbReference type="Gene3D" id="3.40.50.150">
    <property type="entry name" value="Vaccinia Virus protein VP39"/>
    <property type="match status" value="1"/>
</dbReference>
<evidence type="ECO:0000313" key="3">
    <source>
        <dbReference type="EMBL" id="EAU85934.2"/>
    </source>
</evidence>
<accession>A8NRW0</accession>
<feature type="region of interest" description="Disordered" evidence="1">
    <location>
        <begin position="1"/>
        <end position="28"/>
    </location>
</feature>
<proteinExistence type="predicted"/>
<dbReference type="SUPFAM" id="SSF53335">
    <property type="entry name" value="S-adenosyl-L-methionine-dependent methyltransferases"/>
    <property type="match status" value="1"/>
</dbReference>
<dbReference type="VEuPathDB" id="FungiDB:CC1G_02957"/>
<gene>
    <name evidence="3" type="ORF">CC1G_02957</name>
</gene>
<keyword evidence="4" id="KW-1185">Reference proteome</keyword>
<dbReference type="PANTHER" id="PTHR43861">
    <property type="entry name" value="TRANS-ACONITATE 2-METHYLTRANSFERASE-RELATED"/>
    <property type="match status" value="1"/>
</dbReference>
<dbReference type="eggNOG" id="ENOG502RZIN">
    <property type="taxonomic scope" value="Eukaryota"/>
</dbReference>
<evidence type="ECO:0000313" key="4">
    <source>
        <dbReference type="Proteomes" id="UP000001861"/>
    </source>
</evidence>
<evidence type="ECO:0000256" key="1">
    <source>
        <dbReference type="SAM" id="MobiDB-lite"/>
    </source>
</evidence>
<dbReference type="Proteomes" id="UP000001861">
    <property type="component" value="Unassembled WGS sequence"/>
</dbReference>
<dbReference type="GO" id="GO:0008757">
    <property type="term" value="F:S-adenosylmethionine-dependent methyltransferase activity"/>
    <property type="evidence" value="ECO:0007669"/>
    <property type="project" value="InterPro"/>
</dbReference>
<comment type="caution">
    <text evidence="3">The sequence shown here is derived from an EMBL/GenBank/DDBJ whole genome shotgun (WGS) entry which is preliminary data.</text>
</comment>
<dbReference type="OrthoDB" id="10017101at2759"/>
<dbReference type="Pfam" id="PF08241">
    <property type="entry name" value="Methyltransf_11"/>
    <property type="match status" value="1"/>
</dbReference>
<name>A8NRW0_COPC7</name>
<dbReference type="RefSeq" id="XP_001835869.2">
    <property type="nucleotide sequence ID" value="XM_001835817.2"/>
</dbReference>
<dbReference type="InterPro" id="IPR029063">
    <property type="entry name" value="SAM-dependent_MTases_sf"/>
</dbReference>
<organism evidence="3 4">
    <name type="scientific">Coprinopsis cinerea (strain Okayama-7 / 130 / ATCC MYA-4618 / FGSC 9003)</name>
    <name type="common">Inky cap fungus</name>
    <name type="synonym">Hormographiella aspergillata</name>
    <dbReference type="NCBI Taxonomy" id="240176"/>
    <lineage>
        <taxon>Eukaryota</taxon>
        <taxon>Fungi</taxon>
        <taxon>Dikarya</taxon>
        <taxon>Basidiomycota</taxon>
        <taxon>Agaricomycotina</taxon>
        <taxon>Agaricomycetes</taxon>
        <taxon>Agaricomycetidae</taxon>
        <taxon>Agaricales</taxon>
        <taxon>Agaricineae</taxon>
        <taxon>Psathyrellaceae</taxon>
        <taxon>Coprinopsis</taxon>
    </lineage>
</organism>
<feature type="compositionally biased region" description="Polar residues" evidence="1">
    <location>
        <begin position="1"/>
        <end position="11"/>
    </location>
</feature>
<dbReference type="KEGG" id="cci:CC1G_02957"/>
<dbReference type="InParanoid" id="A8NRW0"/>
<dbReference type="CDD" id="cd02440">
    <property type="entry name" value="AdoMet_MTases"/>
    <property type="match status" value="1"/>
</dbReference>